<evidence type="ECO:0000313" key="4">
    <source>
        <dbReference type="Proteomes" id="UP000322214"/>
    </source>
</evidence>
<feature type="domain" description="GCVT N-terminal" evidence="2">
    <location>
        <begin position="24"/>
        <end position="248"/>
    </location>
</feature>
<dbReference type="SUPFAM" id="SSF103025">
    <property type="entry name" value="Folate-binding domain"/>
    <property type="match status" value="1"/>
</dbReference>
<dbReference type="Pfam" id="PF01571">
    <property type="entry name" value="GCV_T"/>
    <property type="match status" value="1"/>
</dbReference>
<dbReference type="InterPro" id="IPR027266">
    <property type="entry name" value="TrmE/GcvT-like"/>
</dbReference>
<dbReference type="EC" id="2.1.2.10" evidence="3"/>
<protein>
    <submittedName>
        <fullName evidence="3">Aminomethyltransferase</fullName>
        <ecNumber evidence="3">2.1.2.10</ecNumber>
    </submittedName>
</protein>
<dbReference type="STRING" id="980251.GCA_001642875_03369"/>
<dbReference type="InterPro" id="IPR029043">
    <property type="entry name" value="GcvT/YgfZ_C"/>
</dbReference>
<keyword evidence="3" id="KW-0489">Methyltransferase</keyword>
<proteinExistence type="predicted"/>
<dbReference type="GO" id="GO:0032259">
    <property type="term" value="P:methylation"/>
    <property type="evidence" value="ECO:0007669"/>
    <property type="project" value="UniProtKB-KW"/>
</dbReference>
<dbReference type="InterPro" id="IPR028896">
    <property type="entry name" value="GcvT/YgfZ/DmdA"/>
</dbReference>
<dbReference type="GO" id="GO:0008168">
    <property type="term" value="F:methyltransferase activity"/>
    <property type="evidence" value="ECO:0007669"/>
    <property type="project" value="UniProtKB-KW"/>
</dbReference>
<name>A0A5B9P5Q9_9BACT</name>
<dbReference type="InterPro" id="IPR006222">
    <property type="entry name" value="GCVT_N"/>
</dbReference>
<evidence type="ECO:0000256" key="1">
    <source>
        <dbReference type="PIRSR" id="PIRSR006487-1"/>
    </source>
</evidence>
<keyword evidence="4" id="KW-1185">Reference proteome</keyword>
<dbReference type="PIRSF" id="PIRSF006487">
    <property type="entry name" value="GcvT"/>
    <property type="match status" value="1"/>
</dbReference>
<sequence>MPKTTPFHQRTDALNQTRIWKNWSGYLVAPQYQYSISTEYYSIRNSVSLLDTSPLFKYRFSGSDSVALLRHALARDVGKCKIGHAQYNVWCDEKGFVVQDGVIMRVDENEFLLTAAEPALRYFRQIARTKGLNASTVQDVSEAYGILALQGPHTHNVISKLTDAATPLGYFQIAQTELQNRPVTISRTGYTGDLGYEIWIRSEDAIAVWDAITEAGADYNLTPVGTTALKMARVEAGLLLMDVDFESSRFAWVDAQRETPIELGFGWMFRNLQDDKRDFIGREAIEVEISRQTNRWTTVGLAIDWHDYERVHFKAGISPPKYELYREETMSLYRRGEAEWDYAGYASSFLFSSLLKKPIAIAKLPIDLATPGTEVDLELSVIKKPVNVLARVTDMPFFNPDRKTAMFPKTRQGDA</sequence>
<dbReference type="AlphaFoldDB" id="A0A5B9P5Q9"/>
<feature type="binding site" evidence="1">
    <location>
        <position position="197"/>
    </location>
    <ligand>
        <name>substrate</name>
    </ligand>
</feature>
<dbReference type="Gene3D" id="3.30.1360.120">
    <property type="entry name" value="Probable tRNA modification gtpase trme, domain 1"/>
    <property type="match status" value="1"/>
</dbReference>
<dbReference type="PANTHER" id="PTHR43757">
    <property type="entry name" value="AMINOMETHYLTRANSFERASE"/>
    <property type="match status" value="1"/>
</dbReference>
<dbReference type="PANTHER" id="PTHR43757:SF2">
    <property type="entry name" value="AMINOMETHYLTRANSFERASE, MITOCHONDRIAL"/>
    <property type="match status" value="1"/>
</dbReference>
<dbReference type="SUPFAM" id="SSF101790">
    <property type="entry name" value="Aminomethyltransferase beta-barrel domain"/>
    <property type="match status" value="1"/>
</dbReference>
<reference evidence="3 4" key="1">
    <citation type="submission" date="2019-08" db="EMBL/GenBank/DDBJ databases">
        <title>Deep-cultivation of Planctomycetes and their phenomic and genomic characterization uncovers novel biology.</title>
        <authorList>
            <person name="Wiegand S."/>
            <person name="Jogler M."/>
            <person name="Boedeker C."/>
            <person name="Pinto D."/>
            <person name="Vollmers J."/>
            <person name="Rivas-Marin E."/>
            <person name="Kohn T."/>
            <person name="Peeters S.H."/>
            <person name="Heuer A."/>
            <person name="Rast P."/>
            <person name="Oberbeckmann S."/>
            <person name="Bunk B."/>
            <person name="Jeske O."/>
            <person name="Meyerdierks A."/>
            <person name="Storesund J.E."/>
            <person name="Kallscheuer N."/>
            <person name="Luecker S."/>
            <person name="Lage O.M."/>
            <person name="Pohl T."/>
            <person name="Merkel B.J."/>
            <person name="Hornburger P."/>
            <person name="Mueller R.-W."/>
            <person name="Bruemmer F."/>
            <person name="Labrenz M."/>
            <person name="Spormann A.M."/>
            <person name="Op den Camp H."/>
            <person name="Overmann J."/>
            <person name="Amann R."/>
            <person name="Jetten M.S.M."/>
            <person name="Mascher T."/>
            <person name="Medema M.H."/>
            <person name="Devos D.P."/>
            <person name="Kaster A.-K."/>
            <person name="Ovreas L."/>
            <person name="Rohde M."/>
            <person name="Galperin M.Y."/>
            <person name="Jogler C."/>
        </authorList>
    </citation>
    <scope>NUCLEOTIDE SEQUENCE [LARGE SCALE GENOMIC DNA]</scope>
    <source>
        <strain evidence="3 4">FC18</strain>
    </source>
</reference>
<dbReference type="Proteomes" id="UP000322214">
    <property type="component" value="Chromosome"/>
</dbReference>
<dbReference type="GO" id="GO:0004047">
    <property type="term" value="F:aminomethyltransferase activity"/>
    <property type="evidence" value="ECO:0007669"/>
    <property type="project" value="UniProtKB-EC"/>
</dbReference>
<accession>A0A5B9P5Q9</accession>
<dbReference type="EMBL" id="CP042912">
    <property type="protein sequence ID" value="QEG21907.1"/>
    <property type="molecule type" value="Genomic_DNA"/>
</dbReference>
<dbReference type="KEGG" id="mff:MFFC18_17680"/>
<evidence type="ECO:0000259" key="2">
    <source>
        <dbReference type="Pfam" id="PF01571"/>
    </source>
</evidence>
<dbReference type="OrthoDB" id="9774591at2"/>
<keyword evidence="3" id="KW-0808">Transferase</keyword>
<gene>
    <name evidence="3" type="primary">gcvT_1</name>
    <name evidence="3" type="ORF">MFFC18_17680</name>
</gene>
<dbReference type="RefSeq" id="WP_075085573.1">
    <property type="nucleotide sequence ID" value="NZ_CP042912.1"/>
</dbReference>
<evidence type="ECO:0000313" key="3">
    <source>
        <dbReference type="EMBL" id="QEG21907.1"/>
    </source>
</evidence>
<organism evidence="3 4">
    <name type="scientific">Mariniblastus fucicola</name>
    <dbReference type="NCBI Taxonomy" id="980251"/>
    <lineage>
        <taxon>Bacteria</taxon>
        <taxon>Pseudomonadati</taxon>
        <taxon>Planctomycetota</taxon>
        <taxon>Planctomycetia</taxon>
        <taxon>Pirellulales</taxon>
        <taxon>Pirellulaceae</taxon>
        <taxon>Mariniblastus</taxon>
    </lineage>
</organism>